<dbReference type="Pfam" id="PF00289">
    <property type="entry name" value="Biotin_carb_N"/>
    <property type="match status" value="1"/>
</dbReference>
<dbReference type="InterPro" id="IPR005479">
    <property type="entry name" value="CPAse_ATP-bd"/>
</dbReference>
<dbReference type="SUPFAM" id="SSF51246">
    <property type="entry name" value="Rudiment single hybrid motif"/>
    <property type="match status" value="1"/>
</dbReference>
<comment type="catalytic activity">
    <reaction evidence="7">
        <text>N(6)-biotinyl-L-lysyl-[protein] + hydrogencarbonate + ATP = N(6)-carboxybiotinyl-L-lysyl-[protein] + ADP + phosphate + H(+)</text>
        <dbReference type="Rhea" id="RHEA:13501"/>
        <dbReference type="Rhea" id="RHEA-COMP:10505"/>
        <dbReference type="Rhea" id="RHEA-COMP:10506"/>
        <dbReference type="ChEBI" id="CHEBI:15378"/>
        <dbReference type="ChEBI" id="CHEBI:17544"/>
        <dbReference type="ChEBI" id="CHEBI:30616"/>
        <dbReference type="ChEBI" id="CHEBI:43474"/>
        <dbReference type="ChEBI" id="CHEBI:83144"/>
        <dbReference type="ChEBI" id="CHEBI:83145"/>
        <dbReference type="ChEBI" id="CHEBI:456216"/>
        <dbReference type="EC" id="6.3.4.14"/>
    </reaction>
</comment>
<keyword evidence="6" id="KW-0464">Manganese</keyword>
<dbReference type="PROSITE" id="PS00866">
    <property type="entry name" value="CPSASE_1"/>
    <property type="match status" value="1"/>
</dbReference>
<comment type="function">
    <text evidence="1">This protein is a component of the acetyl coenzyme A carboxylase complex; first, biotin carboxylase catalyzes the carboxylation of the carrier protein and then the transcarboxylase transfers the carboxyl group to form malonyl-CoA.</text>
</comment>
<dbReference type="InterPro" id="IPR011764">
    <property type="entry name" value="Biotin_carboxylation_dom"/>
</dbReference>
<evidence type="ECO:0000256" key="5">
    <source>
        <dbReference type="ARBA" id="ARBA00022840"/>
    </source>
</evidence>
<keyword evidence="12" id="KW-1185">Reference proteome</keyword>
<name>A0ABW4DKH4_9LACO</name>
<evidence type="ECO:0000256" key="3">
    <source>
        <dbReference type="ARBA" id="ARBA00022598"/>
    </source>
</evidence>
<keyword evidence="5 8" id="KW-0067">ATP-binding</keyword>
<evidence type="ECO:0000313" key="12">
    <source>
        <dbReference type="Proteomes" id="UP001597244"/>
    </source>
</evidence>
<evidence type="ECO:0000256" key="4">
    <source>
        <dbReference type="ARBA" id="ARBA00022741"/>
    </source>
</evidence>
<dbReference type="Gene3D" id="3.30.470.20">
    <property type="entry name" value="ATP-grasp fold, B domain"/>
    <property type="match status" value="1"/>
</dbReference>
<dbReference type="PANTHER" id="PTHR48095">
    <property type="entry name" value="PYRUVATE CARBOXYLASE SUBUNIT A"/>
    <property type="match status" value="1"/>
</dbReference>
<dbReference type="InterPro" id="IPR011054">
    <property type="entry name" value="Rudment_hybrid_motif"/>
</dbReference>
<dbReference type="SUPFAM" id="SSF52440">
    <property type="entry name" value="PreATP-grasp domain"/>
    <property type="match status" value="1"/>
</dbReference>
<dbReference type="RefSeq" id="WP_125578882.1">
    <property type="nucleotide sequence ID" value="NZ_JBHTOF010000004.1"/>
</dbReference>
<proteinExistence type="predicted"/>
<evidence type="ECO:0000256" key="8">
    <source>
        <dbReference type="PROSITE-ProRule" id="PRU00409"/>
    </source>
</evidence>
<accession>A0ABW4DKH4</accession>
<comment type="caution">
    <text evidence="11">The sequence shown here is derived from an EMBL/GenBank/DDBJ whole genome shotgun (WGS) entry which is preliminary data.</text>
</comment>
<dbReference type="InterPro" id="IPR016185">
    <property type="entry name" value="PreATP-grasp_dom_sf"/>
</dbReference>
<evidence type="ECO:0000256" key="6">
    <source>
        <dbReference type="ARBA" id="ARBA00023211"/>
    </source>
</evidence>
<sequence length="445" mass="50752">MIKKVLIANRGEIAQRMAEVLDDHGILSVSVYANDDFNPILNKLSTEYVCLGSENTSNTYLDRYKLIDIAIAHNCDAIYPGYGFLSEDANFVKLCNEFGLIFIGPNYEALELVGNKQKTITLANNIKVPTIPGSSNLVKSFNDLEYSAKIIGFPIILKSSNGGGGKGIRIVRKEEDLARAWDESINEGKLSFGSIDGMYLEKYLEKVKHIEVQILRDKFGNVMCFPERDCSLQYNQQKMIEESPCPFIKATLREKLQEYSEKIVNELNYENAGTIEFLVDEDQVYFMEMNGRIQLEYSISEFVTGVDILYQQIQIANFKKIRNIKLNPEGHALECRLQSIDSETFTPSIGVIKYLYLPTNGLNNRIDTDLFLNKKNSIYYDSLQAKVVCVAKNRILMLNRMLRMINQIEICGVETNITFLKKVLISEKMKNANYTINTLEEIRED</sequence>
<gene>
    <name evidence="11" type="ORF">ACFQ4L_00075</name>
</gene>
<evidence type="ECO:0000256" key="1">
    <source>
        <dbReference type="ARBA" id="ARBA00003761"/>
    </source>
</evidence>
<dbReference type="InterPro" id="IPR051602">
    <property type="entry name" value="ACC_Biotin_Carboxylase"/>
</dbReference>
<organism evidence="11 12">
    <name type="scientific">Lapidilactobacillus mulanensis</name>
    <dbReference type="NCBI Taxonomy" id="2485999"/>
    <lineage>
        <taxon>Bacteria</taxon>
        <taxon>Bacillati</taxon>
        <taxon>Bacillota</taxon>
        <taxon>Bacilli</taxon>
        <taxon>Lactobacillales</taxon>
        <taxon>Lactobacillaceae</taxon>
        <taxon>Lapidilactobacillus</taxon>
    </lineage>
</organism>
<feature type="domain" description="Biotin carboxylation" evidence="10">
    <location>
        <begin position="1"/>
        <end position="444"/>
    </location>
</feature>
<protein>
    <recommendedName>
        <fullName evidence="2">biotin carboxylase</fullName>
        <ecNumber evidence="2">6.3.4.14</ecNumber>
    </recommendedName>
</protein>
<dbReference type="PROSITE" id="PS50979">
    <property type="entry name" value="BC"/>
    <property type="match status" value="1"/>
</dbReference>
<dbReference type="SUPFAM" id="SSF56059">
    <property type="entry name" value="Glutathione synthetase ATP-binding domain-like"/>
    <property type="match status" value="1"/>
</dbReference>
<keyword evidence="4 8" id="KW-0547">Nucleotide-binding</keyword>
<dbReference type="EC" id="6.3.4.14" evidence="2"/>
<reference evidence="12" key="1">
    <citation type="journal article" date="2019" name="Int. J. Syst. Evol. Microbiol.">
        <title>The Global Catalogue of Microorganisms (GCM) 10K type strain sequencing project: providing services to taxonomists for standard genome sequencing and annotation.</title>
        <authorList>
            <consortium name="The Broad Institute Genomics Platform"/>
            <consortium name="The Broad Institute Genome Sequencing Center for Infectious Disease"/>
            <person name="Wu L."/>
            <person name="Ma J."/>
        </authorList>
    </citation>
    <scope>NUCLEOTIDE SEQUENCE [LARGE SCALE GENOMIC DNA]</scope>
    <source>
        <strain evidence="12">CCM 8951</strain>
    </source>
</reference>
<dbReference type="PANTHER" id="PTHR48095:SF2">
    <property type="entry name" value="BIOTIN CARBOXYLASE, CHLOROPLASTIC"/>
    <property type="match status" value="1"/>
</dbReference>
<dbReference type="Pfam" id="PF02786">
    <property type="entry name" value="CPSase_L_D2"/>
    <property type="match status" value="1"/>
</dbReference>
<dbReference type="InterPro" id="IPR005482">
    <property type="entry name" value="Biotin_COase_C"/>
</dbReference>
<dbReference type="Proteomes" id="UP001597244">
    <property type="component" value="Unassembled WGS sequence"/>
</dbReference>
<evidence type="ECO:0000259" key="9">
    <source>
        <dbReference type="PROSITE" id="PS50975"/>
    </source>
</evidence>
<evidence type="ECO:0000256" key="7">
    <source>
        <dbReference type="ARBA" id="ARBA00048600"/>
    </source>
</evidence>
<evidence type="ECO:0000256" key="2">
    <source>
        <dbReference type="ARBA" id="ARBA00013263"/>
    </source>
</evidence>
<dbReference type="InterPro" id="IPR005481">
    <property type="entry name" value="BC-like_N"/>
</dbReference>
<evidence type="ECO:0000259" key="10">
    <source>
        <dbReference type="PROSITE" id="PS50979"/>
    </source>
</evidence>
<feature type="domain" description="ATP-grasp" evidence="9">
    <location>
        <begin position="118"/>
        <end position="317"/>
    </location>
</feature>
<dbReference type="SMART" id="SM00878">
    <property type="entry name" value="Biotin_carb_C"/>
    <property type="match status" value="1"/>
</dbReference>
<dbReference type="PROSITE" id="PS50975">
    <property type="entry name" value="ATP_GRASP"/>
    <property type="match status" value="1"/>
</dbReference>
<keyword evidence="3" id="KW-0436">Ligase</keyword>
<dbReference type="EMBL" id="JBHTOF010000004">
    <property type="protein sequence ID" value="MFD1464502.1"/>
    <property type="molecule type" value="Genomic_DNA"/>
</dbReference>
<dbReference type="Pfam" id="PF02785">
    <property type="entry name" value="Biotin_carb_C"/>
    <property type="match status" value="1"/>
</dbReference>
<evidence type="ECO:0000313" key="11">
    <source>
        <dbReference type="EMBL" id="MFD1464502.1"/>
    </source>
</evidence>
<dbReference type="InterPro" id="IPR011761">
    <property type="entry name" value="ATP-grasp"/>
</dbReference>